<evidence type="ECO:0000256" key="1">
    <source>
        <dbReference type="ARBA" id="ARBA00001864"/>
    </source>
</evidence>
<feature type="active site" description="Proton acceptor" evidence="8">
    <location>
        <position position="50"/>
    </location>
</feature>
<dbReference type="Proteomes" id="UP000006237">
    <property type="component" value="Unassembled WGS sequence"/>
</dbReference>
<evidence type="ECO:0000256" key="8">
    <source>
        <dbReference type="HAMAP-Rule" id="MF_00169"/>
    </source>
</evidence>
<comment type="subunit">
    <text evidence="4 8">Homododecamer.</text>
</comment>
<sequence>MRKEYLPMTHQQENSPLDFSTSGRVSDSADILVLNGPNLDRLGKRQPEVYGTTTLSDVCALIDSEAHAYQVTVCHRQSNFEGQLIEWVHEAADAGIPVIINPGGFTHTSVALRDALAEIADGAGFVEVHISNIHAREEFRHHSFLSPIARGVIAGLGIYGYVAALGYFARPSQC</sequence>
<protein>
    <recommendedName>
        <fullName evidence="5 8">3-dehydroquinate dehydratase</fullName>
        <shortName evidence="8">3-dehydroquinase</shortName>
        <ecNumber evidence="5 8">4.2.1.10</ecNumber>
    </recommendedName>
    <alternativeName>
        <fullName evidence="8">Type II DHQase</fullName>
    </alternativeName>
</protein>
<feature type="region of interest" description="Disordered" evidence="9">
    <location>
        <begin position="1"/>
        <end position="22"/>
    </location>
</feature>
<gene>
    <name evidence="8 11" type="primary">aroQ</name>
    <name evidence="11" type="ORF">HMPREF0293_1503</name>
</gene>
<comment type="pathway">
    <text evidence="2 8">Metabolic intermediate biosynthesis; chorismate biosynthesis; chorismate from D-erythrose 4-phosphate and phosphoenolpyruvate: step 3/7.</text>
</comment>
<feature type="compositionally biased region" description="Polar residues" evidence="9">
    <location>
        <begin position="9"/>
        <end position="22"/>
    </location>
</feature>
<comment type="function">
    <text evidence="8">Catalyzes a trans-dehydration via an enolate intermediate.</text>
</comment>
<dbReference type="PANTHER" id="PTHR21272">
    <property type="entry name" value="CATABOLIC 3-DEHYDROQUINASE"/>
    <property type="match status" value="1"/>
</dbReference>
<comment type="similarity">
    <text evidence="3 8">Belongs to the type-II 3-dehydroquinase family.</text>
</comment>
<feature type="transmembrane region" description="Helical" evidence="10">
    <location>
        <begin position="148"/>
        <end position="169"/>
    </location>
</feature>
<dbReference type="NCBIfam" id="NF003807">
    <property type="entry name" value="PRK05395.1-4"/>
    <property type="match status" value="1"/>
</dbReference>
<organism evidence="11 12">
    <name type="scientific">Corynebacterium glucuronolyticum ATCC 51866</name>
    <dbReference type="NCBI Taxonomy" id="548478"/>
    <lineage>
        <taxon>Bacteria</taxon>
        <taxon>Bacillati</taxon>
        <taxon>Actinomycetota</taxon>
        <taxon>Actinomycetes</taxon>
        <taxon>Mycobacteriales</taxon>
        <taxon>Corynebacteriaceae</taxon>
        <taxon>Corynebacterium</taxon>
    </lineage>
</organism>
<keyword evidence="7 8" id="KW-0456">Lyase</keyword>
<dbReference type="Gene3D" id="3.40.50.9100">
    <property type="entry name" value="Dehydroquinase, class II"/>
    <property type="match status" value="1"/>
</dbReference>
<evidence type="ECO:0000256" key="9">
    <source>
        <dbReference type="SAM" id="MobiDB-lite"/>
    </source>
</evidence>
<evidence type="ECO:0000256" key="5">
    <source>
        <dbReference type="ARBA" id="ARBA00012060"/>
    </source>
</evidence>
<proteinExistence type="inferred from homology"/>
<dbReference type="InterPro" id="IPR018509">
    <property type="entry name" value="DHquinase_II_CS"/>
</dbReference>
<accession>A0ABM9XP84</accession>
<feature type="active site" description="Proton donor" evidence="8">
    <location>
        <position position="129"/>
    </location>
</feature>
<dbReference type="InterPro" id="IPR036441">
    <property type="entry name" value="DHquinase_II_sf"/>
</dbReference>
<dbReference type="PIRSF" id="PIRSF001399">
    <property type="entry name" value="DHquinase_II"/>
    <property type="match status" value="1"/>
</dbReference>
<dbReference type="Pfam" id="PF01220">
    <property type="entry name" value="DHquinase_II"/>
    <property type="match status" value="1"/>
</dbReference>
<keyword evidence="6 8" id="KW-0057">Aromatic amino acid biosynthesis</keyword>
<dbReference type="EMBL" id="ACHF01000036">
    <property type="protein sequence ID" value="EEI62985.1"/>
    <property type="molecule type" value="Genomic_DNA"/>
</dbReference>
<dbReference type="EC" id="4.2.1.10" evidence="5 8"/>
<evidence type="ECO:0000313" key="11">
    <source>
        <dbReference type="EMBL" id="EEI62985.1"/>
    </source>
</evidence>
<feature type="binding site" evidence="8">
    <location>
        <position position="101"/>
    </location>
    <ligand>
        <name>substrate</name>
    </ligand>
</feature>
<feature type="binding site" evidence="8">
    <location>
        <position position="114"/>
    </location>
    <ligand>
        <name>substrate</name>
    </ligand>
</feature>
<feature type="binding site" evidence="8">
    <location>
        <position position="107"/>
    </location>
    <ligand>
        <name>substrate</name>
    </ligand>
</feature>
<evidence type="ECO:0000256" key="6">
    <source>
        <dbReference type="ARBA" id="ARBA00023141"/>
    </source>
</evidence>
<comment type="caution">
    <text evidence="11">The sequence shown here is derived from an EMBL/GenBank/DDBJ whole genome shotgun (WGS) entry which is preliminary data.</text>
</comment>
<comment type="catalytic activity">
    <reaction evidence="1 8">
        <text>3-dehydroquinate = 3-dehydroshikimate + H2O</text>
        <dbReference type="Rhea" id="RHEA:21096"/>
        <dbReference type="ChEBI" id="CHEBI:15377"/>
        <dbReference type="ChEBI" id="CHEBI:16630"/>
        <dbReference type="ChEBI" id="CHEBI:32364"/>
        <dbReference type="EC" id="4.2.1.10"/>
    </reaction>
</comment>
<dbReference type="PROSITE" id="PS01029">
    <property type="entry name" value="DEHYDROQUINASE_II"/>
    <property type="match status" value="1"/>
</dbReference>
<feature type="site" description="Transition state stabilizer" evidence="8">
    <location>
        <position position="45"/>
    </location>
</feature>
<dbReference type="NCBIfam" id="NF003806">
    <property type="entry name" value="PRK05395.1-3"/>
    <property type="match status" value="1"/>
</dbReference>
<keyword evidence="10" id="KW-0812">Transmembrane</keyword>
<dbReference type="NCBIfam" id="NF003805">
    <property type="entry name" value="PRK05395.1-2"/>
    <property type="match status" value="1"/>
</dbReference>
<dbReference type="PANTHER" id="PTHR21272:SF3">
    <property type="entry name" value="CATABOLIC 3-DEHYDROQUINASE"/>
    <property type="match status" value="1"/>
</dbReference>
<feature type="binding site" evidence="8">
    <location>
        <position position="140"/>
    </location>
    <ligand>
        <name>substrate</name>
    </ligand>
</feature>
<evidence type="ECO:0000256" key="3">
    <source>
        <dbReference type="ARBA" id="ARBA00011037"/>
    </source>
</evidence>
<dbReference type="NCBIfam" id="TIGR01088">
    <property type="entry name" value="aroQ"/>
    <property type="match status" value="1"/>
</dbReference>
<keyword evidence="8" id="KW-0028">Amino-acid biosynthesis</keyword>
<dbReference type="CDD" id="cd00466">
    <property type="entry name" value="DHQase_II"/>
    <property type="match status" value="1"/>
</dbReference>
<evidence type="ECO:0000256" key="10">
    <source>
        <dbReference type="SAM" id="Phobius"/>
    </source>
</evidence>
<keyword evidence="10" id="KW-0472">Membrane</keyword>
<dbReference type="HAMAP" id="MF_00169">
    <property type="entry name" value="AroQ"/>
    <property type="match status" value="1"/>
</dbReference>
<dbReference type="SUPFAM" id="SSF52304">
    <property type="entry name" value="Type II 3-dehydroquinate dehydratase"/>
    <property type="match status" value="1"/>
</dbReference>
<dbReference type="GO" id="GO:0003855">
    <property type="term" value="F:3-dehydroquinate dehydratase activity"/>
    <property type="evidence" value="ECO:0007669"/>
    <property type="project" value="UniProtKB-EC"/>
</dbReference>
<feature type="binding site" evidence="8">
    <location>
        <begin position="130"/>
        <end position="131"/>
    </location>
    <ligand>
        <name>substrate</name>
    </ligand>
</feature>
<evidence type="ECO:0000313" key="12">
    <source>
        <dbReference type="Proteomes" id="UP000006237"/>
    </source>
</evidence>
<reference evidence="11 12" key="1">
    <citation type="submission" date="2009-01" db="EMBL/GenBank/DDBJ databases">
        <authorList>
            <person name="Qin X."/>
            <person name="Bachman B."/>
            <person name="Battles P."/>
            <person name="Bell A."/>
            <person name="Bess C."/>
            <person name="Bickham C."/>
            <person name="Chaboub L."/>
            <person name="Chen D."/>
            <person name="Coyle M."/>
            <person name="Deiros D.R."/>
            <person name="Dinh H."/>
            <person name="Forbes L."/>
            <person name="Fowler G."/>
            <person name="Francisco L."/>
            <person name="Fu Q."/>
            <person name="Gubbala S."/>
            <person name="Hale W."/>
            <person name="Han Y."/>
            <person name="Hemphill L."/>
            <person name="Highlander S.K."/>
            <person name="Hirani K."/>
            <person name="Hogues M."/>
            <person name="Jackson L."/>
            <person name="Jakkamsetti A."/>
            <person name="Javaid M."/>
            <person name="Jiang H."/>
            <person name="Korchina V."/>
            <person name="Kovar C."/>
            <person name="Lara F."/>
            <person name="Lee S."/>
            <person name="Mata R."/>
            <person name="Mathew T."/>
            <person name="Moen C."/>
            <person name="Morales K."/>
            <person name="Munidasa M."/>
            <person name="Nazareth L."/>
            <person name="Ngo R."/>
            <person name="Nguyen L."/>
            <person name="Okwuonu G."/>
            <person name="Ongeri F."/>
            <person name="Patil S."/>
            <person name="Petrosino J."/>
            <person name="Pham C."/>
            <person name="Pham P."/>
            <person name="Pu L.-L."/>
            <person name="Puazo M."/>
            <person name="Raj R."/>
            <person name="Reid J."/>
            <person name="Rouhana J."/>
            <person name="Saada N."/>
            <person name="Shang Y."/>
            <person name="Simmons D."/>
            <person name="Thornton R."/>
            <person name="Warren J."/>
            <person name="Weissenberger G."/>
            <person name="Zhang J."/>
            <person name="Zhang L."/>
            <person name="Zhou C."/>
            <person name="Zhu D."/>
            <person name="Muzny D."/>
            <person name="Worley K."/>
            <person name="Gibbs R."/>
        </authorList>
    </citation>
    <scope>NUCLEOTIDE SEQUENCE [LARGE SCALE GENOMIC DNA]</scope>
    <source>
        <strain evidence="11 12">ATCC 51866</strain>
    </source>
</reference>
<name>A0ABM9XP84_9CORY</name>
<evidence type="ECO:0000256" key="4">
    <source>
        <dbReference type="ARBA" id="ARBA00011193"/>
    </source>
</evidence>
<keyword evidence="10" id="KW-1133">Transmembrane helix</keyword>
<evidence type="ECO:0000256" key="7">
    <source>
        <dbReference type="ARBA" id="ARBA00023239"/>
    </source>
</evidence>
<evidence type="ECO:0000256" key="2">
    <source>
        <dbReference type="ARBA" id="ARBA00004902"/>
    </source>
</evidence>
<keyword evidence="12" id="KW-1185">Reference proteome</keyword>
<dbReference type="InterPro" id="IPR001874">
    <property type="entry name" value="DHquinase_II"/>
</dbReference>